<dbReference type="GeneID" id="95070150"/>
<feature type="transmembrane region" description="Helical" evidence="2">
    <location>
        <begin position="81"/>
        <end position="101"/>
    </location>
</feature>
<dbReference type="EMBL" id="UHID01000006">
    <property type="protein sequence ID" value="SUP57963.1"/>
    <property type="molecule type" value="Genomic_DNA"/>
</dbReference>
<sequence>MSDQHETPDPREAHSGAHTGAADVPEGHSARQSWATGGTVLAGVLLLLQGVFGFLQGIAGIADNTVYAGLGDYAFKMSVTAWGWIHLFLGVLVAITGWCILTGQTWAKATGVGLAAVAVILNFMWLPYLPLWALLNIALGIFVIWALCTERPDAPPL</sequence>
<keyword evidence="2" id="KW-0812">Transmembrane</keyword>
<gene>
    <name evidence="4" type="ORF">NCTC7807_03459</name>
</gene>
<evidence type="ECO:0000256" key="1">
    <source>
        <dbReference type="SAM" id="MobiDB-lite"/>
    </source>
</evidence>
<feature type="compositionally biased region" description="Basic and acidic residues" evidence="1">
    <location>
        <begin position="1"/>
        <end position="15"/>
    </location>
</feature>
<dbReference type="RefSeq" id="WP_100455236.1">
    <property type="nucleotide sequence ID" value="NZ_UHID01000006.1"/>
</dbReference>
<accession>A0A380P0V6</accession>
<feature type="transmembrane region" description="Helical" evidence="2">
    <location>
        <begin position="40"/>
        <end position="61"/>
    </location>
</feature>
<evidence type="ECO:0000313" key="5">
    <source>
        <dbReference type="Proteomes" id="UP000254150"/>
    </source>
</evidence>
<reference evidence="4 5" key="1">
    <citation type="submission" date="2018-06" db="EMBL/GenBank/DDBJ databases">
        <authorList>
            <consortium name="Pathogen Informatics"/>
            <person name="Doyle S."/>
        </authorList>
    </citation>
    <scope>NUCLEOTIDE SEQUENCE [LARGE SCALE GENOMIC DNA]</scope>
    <source>
        <strain evidence="4 5">NCTC7807</strain>
    </source>
</reference>
<name>A0A380P0V6_STRGR</name>
<feature type="domain" description="DUF7144" evidence="3">
    <location>
        <begin position="39"/>
        <end position="151"/>
    </location>
</feature>
<evidence type="ECO:0000259" key="3">
    <source>
        <dbReference type="Pfam" id="PF23636"/>
    </source>
</evidence>
<proteinExistence type="predicted"/>
<feature type="transmembrane region" description="Helical" evidence="2">
    <location>
        <begin position="131"/>
        <end position="148"/>
    </location>
</feature>
<dbReference type="Pfam" id="PF23636">
    <property type="entry name" value="DUF7144"/>
    <property type="match status" value="1"/>
</dbReference>
<evidence type="ECO:0000313" key="4">
    <source>
        <dbReference type="EMBL" id="SUP57963.1"/>
    </source>
</evidence>
<dbReference type="AlphaFoldDB" id="A0A380P0V6"/>
<dbReference type="Proteomes" id="UP000254150">
    <property type="component" value="Unassembled WGS sequence"/>
</dbReference>
<dbReference type="InterPro" id="IPR055568">
    <property type="entry name" value="DUF7144"/>
</dbReference>
<protein>
    <submittedName>
        <fullName evidence="4">Integral membrane protein</fullName>
    </submittedName>
</protein>
<keyword evidence="2" id="KW-0472">Membrane</keyword>
<keyword evidence="2" id="KW-1133">Transmembrane helix</keyword>
<feature type="region of interest" description="Disordered" evidence="1">
    <location>
        <begin position="1"/>
        <end position="29"/>
    </location>
</feature>
<evidence type="ECO:0000256" key="2">
    <source>
        <dbReference type="SAM" id="Phobius"/>
    </source>
</evidence>
<organism evidence="4 5">
    <name type="scientific">Streptomyces griseus</name>
    <dbReference type="NCBI Taxonomy" id="1911"/>
    <lineage>
        <taxon>Bacteria</taxon>
        <taxon>Bacillati</taxon>
        <taxon>Actinomycetota</taxon>
        <taxon>Actinomycetes</taxon>
        <taxon>Kitasatosporales</taxon>
        <taxon>Streptomycetaceae</taxon>
        <taxon>Streptomyces</taxon>
    </lineage>
</organism>
<feature type="transmembrane region" description="Helical" evidence="2">
    <location>
        <begin position="106"/>
        <end position="125"/>
    </location>
</feature>